<dbReference type="InterPro" id="IPR025452">
    <property type="entry name" value="DUF4218"/>
</dbReference>
<comment type="caution">
    <text evidence="2">The sequence shown here is derived from an EMBL/GenBank/DDBJ whole genome shotgun (WGS) entry which is preliminary data.</text>
</comment>
<proteinExistence type="predicted"/>
<feature type="domain" description="DUF4218" evidence="1">
    <location>
        <begin position="122"/>
        <end position="234"/>
    </location>
</feature>
<organism evidence="2 3">
    <name type="scientific">Juglans regia</name>
    <name type="common">English walnut</name>
    <dbReference type="NCBI Taxonomy" id="51240"/>
    <lineage>
        <taxon>Eukaryota</taxon>
        <taxon>Viridiplantae</taxon>
        <taxon>Streptophyta</taxon>
        <taxon>Embryophyta</taxon>
        <taxon>Tracheophyta</taxon>
        <taxon>Spermatophyta</taxon>
        <taxon>Magnoliopsida</taxon>
        <taxon>eudicotyledons</taxon>
        <taxon>Gunneridae</taxon>
        <taxon>Pentapetalae</taxon>
        <taxon>rosids</taxon>
        <taxon>fabids</taxon>
        <taxon>Fagales</taxon>
        <taxon>Juglandaceae</taxon>
        <taxon>Juglans</taxon>
    </lineage>
</organism>
<protein>
    <recommendedName>
        <fullName evidence="1">DUF4218 domain-containing protein</fullName>
    </recommendedName>
</protein>
<gene>
    <name evidence="2" type="ORF">F2P56_030797</name>
</gene>
<evidence type="ECO:0000313" key="3">
    <source>
        <dbReference type="Proteomes" id="UP000619265"/>
    </source>
</evidence>
<sequence>MNIPEKSKDNINTHHDLSNLGIRKELHLIHDGDRCTMPHATFALHGDERKSFCEWLSAVKFLDGFATNISRCVFVRDCKISGFKSHDCHIFMQKLLPVAVGGYLRKDISLTLIEFSNFFKELCARTLDRNLLKQLDNDIVNILCKLEMIFPPSFFDVMVHLAVHLPREALLGGPVQYRWMYPFERYLGKFKRYVKNKARPEGSIAEAYIHIECLTFCSMYLHDIETRFNREDRNIDGLPDDEGRDGFSVFTQKFPPLGISTQLQLDDKLFKSARWYILNNCTEIATYLDEHYNTCKEKHPNSIDQTHSQQFPRWLKKRVQEQRRMDPSAISADLYAIACGPDPCVASYAACVINGKRFHIKE</sequence>
<dbReference type="AlphaFoldDB" id="A0A833WI37"/>
<name>A0A833WI37_JUGRE</name>
<dbReference type="EMBL" id="LIHL02000013">
    <property type="protein sequence ID" value="KAF5450443.1"/>
    <property type="molecule type" value="Genomic_DNA"/>
</dbReference>
<dbReference type="PANTHER" id="PTHR48258:SF6">
    <property type="entry name" value="LEUCINE-RICH REPEAT DOMAIN, L DOMAIN-CONTAINING PROTEIN"/>
    <property type="match status" value="1"/>
</dbReference>
<evidence type="ECO:0000313" key="2">
    <source>
        <dbReference type="EMBL" id="KAF5450443.1"/>
    </source>
</evidence>
<dbReference type="PANTHER" id="PTHR48258">
    <property type="entry name" value="DUF4218 DOMAIN-CONTAINING PROTEIN-RELATED"/>
    <property type="match status" value="1"/>
</dbReference>
<evidence type="ECO:0000259" key="1">
    <source>
        <dbReference type="Pfam" id="PF13960"/>
    </source>
</evidence>
<reference evidence="2" key="1">
    <citation type="submission" date="2015-10" db="EMBL/GenBank/DDBJ databases">
        <authorList>
            <person name="Martinez-Garcia P.J."/>
            <person name="Crepeau M.W."/>
            <person name="Puiu D."/>
            <person name="Gonzalez-Ibeas D."/>
            <person name="Whalen J."/>
            <person name="Stevens K."/>
            <person name="Paul R."/>
            <person name="Butterfield T."/>
            <person name="Britton M."/>
            <person name="Reagan R."/>
            <person name="Chakraborty S."/>
            <person name="Walawage S.L."/>
            <person name="Vasquez-Gross H.A."/>
            <person name="Cardeno C."/>
            <person name="Famula R."/>
            <person name="Pratt K."/>
            <person name="Kuruganti S."/>
            <person name="Aradhya M.K."/>
            <person name="Leslie C.A."/>
            <person name="Dandekar A.M."/>
            <person name="Salzberg S.L."/>
            <person name="Wegrzyn J.L."/>
            <person name="Langley C.H."/>
            <person name="Neale D.B."/>
        </authorList>
    </citation>
    <scope>NUCLEOTIDE SEQUENCE</scope>
    <source>
        <tissue evidence="2">Leaves</tissue>
    </source>
</reference>
<accession>A0A833WI37</accession>
<dbReference type="Proteomes" id="UP000619265">
    <property type="component" value="Unassembled WGS sequence"/>
</dbReference>
<dbReference type="Pfam" id="PF13960">
    <property type="entry name" value="DUF4218"/>
    <property type="match status" value="1"/>
</dbReference>
<reference evidence="2" key="2">
    <citation type="submission" date="2020-03" db="EMBL/GenBank/DDBJ databases">
        <title>Walnut 2.0.</title>
        <authorList>
            <person name="Marrano A."/>
            <person name="Britton M."/>
            <person name="Zimin A.V."/>
            <person name="Zaini P.A."/>
            <person name="Workman R."/>
            <person name="Puiu D."/>
            <person name="Bianco L."/>
            <person name="Allen B.J."/>
            <person name="Troggio M."/>
            <person name="Leslie C.A."/>
            <person name="Timp W."/>
            <person name="Dendekar A."/>
            <person name="Salzberg S.L."/>
            <person name="Neale D.B."/>
        </authorList>
    </citation>
    <scope>NUCLEOTIDE SEQUENCE</scope>
    <source>
        <tissue evidence="2">Leaves</tissue>
    </source>
</reference>
<dbReference type="Gramene" id="Jr13_23560_p1">
    <property type="protein sequence ID" value="cds.Jr13_23560_p1"/>
    <property type="gene ID" value="Jr13_23560"/>
</dbReference>